<feature type="compositionally biased region" description="Low complexity" evidence="7">
    <location>
        <begin position="402"/>
        <end position="418"/>
    </location>
</feature>
<reference evidence="10" key="2">
    <citation type="journal article" date="2008" name="Nucleic Acids Res.">
        <title>The rice annotation project database (RAP-DB): 2008 update.</title>
        <authorList>
            <consortium name="The rice annotation project (RAP)"/>
        </authorList>
    </citation>
    <scope>GENOME REANNOTATION</scope>
    <source>
        <strain evidence="10">cv. Nipponbare</strain>
    </source>
</reference>
<dbReference type="Gene3D" id="3.10.10.10">
    <property type="entry name" value="HIV Type 1 Reverse Transcriptase, subunit A, domain 1"/>
    <property type="match status" value="1"/>
</dbReference>
<dbReference type="Gene3D" id="3.30.70.270">
    <property type="match status" value="2"/>
</dbReference>
<dbReference type="PANTHER" id="PTHR37984">
    <property type="entry name" value="PROTEIN CBG26694"/>
    <property type="match status" value="1"/>
</dbReference>
<feature type="domain" description="Integrase catalytic" evidence="8">
    <location>
        <begin position="1710"/>
        <end position="1876"/>
    </location>
</feature>
<organism evidence="9 10">
    <name type="scientific">Oryza sativa subsp. japonica</name>
    <name type="common">Rice</name>
    <dbReference type="NCBI Taxonomy" id="39947"/>
    <lineage>
        <taxon>Eukaryota</taxon>
        <taxon>Viridiplantae</taxon>
        <taxon>Streptophyta</taxon>
        <taxon>Embryophyta</taxon>
        <taxon>Tracheophyta</taxon>
        <taxon>Spermatophyta</taxon>
        <taxon>Magnoliopsida</taxon>
        <taxon>Liliopsida</taxon>
        <taxon>Poales</taxon>
        <taxon>Poaceae</taxon>
        <taxon>BOP clade</taxon>
        <taxon>Oryzoideae</taxon>
        <taxon>Oryzeae</taxon>
        <taxon>Oryzinae</taxon>
        <taxon>Oryza</taxon>
        <taxon>Oryza sativa</taxon>
    </lineage>
</organism>
<feature type="compositionally biased region" description="Basic and acidic residues" evidence="7">
    <location>
        <begin position="498"/>
        <end position="513"/>
    </location>
</feature>
<feature type="region of interest" description="Disordered" evidence="7">
    <location>
        <begin position="498"/>
        <end position="541"/>
    </location>
</feature>
<dbReference type="PANTHER" id="PTHR37984:SF5">
    <property type="entry name" value="PROTEIN NYNRIN-LIKE"/>
    <property type="match status" value="1"/>
</dbReference>
<dbReference type="Pfam" id="PF13456">
    <property type="entry name" value="RVT_3"/>
    <property type="match status" value="1"/>
</dbReference>
<dbReference type="Pfam" id="PF17919">
    <property type="entry name" value="RT_RNaseH_2"/>
    <property type="match status" value="1"/>
</dbReference>
<accession>Q10HN1</accession>
<evidence type="ECO:0000256" key="4">
    <source>
        <dbReference type="ARBA" id="ARBA00022759"/>
    </source>
</evidence>
<proteinExistence type="predicted"/>
<dbReference type="Gene3D" id="1.10.340.70">
    <property type="match status" value="1"/>
</dbReference>
<protein>
    <submittedName>
        <fullName evidence="9">Reverse transcriptase</fullName>
    </submittedName>
</protein>
<feature type="compositionally biased region" description="Basic and acidic residues" evidence="7">
    <location>
        <begin position="454"/>
        <end position="471"/>
    </location>
</feature>
<gene>
    <name evidence="9" type="primary">OJ1785_A05.13</name>
</gene>
<dbReference type="Proteomes" id="UP000000763">
    <property type="component" value="Chromosome 3"/>
</dbReference>
<dbReference type="InterPro" id="IPR000477">
    <property type="entry name" value="RT_dom"/>
</dbReference>
<feature type="compositionally biased region" description="Pro residues" evidence="7">
    <location>
        <begin position="1175"/>
        <end position="1198"/>
    </location>
</feature>
<dbReference type="Gene3D" id="2.40.70.10">
    <property type="entry name" value="Acid Proteases"/>
    <property type="match status" value="1"/>
</dbReference>
<feature type="compositionally biased region" description="Basic and acidic residues" evidence="7">
    <location>
        <begin position="38"/>
        <end position="48"/>
    </location>
</feature>
<keyword evidence="4" id="KW-0378">Hydrolase</keyword>
<dbReference type="Pfam" id="PF03732">
    <property type="entry name" value="Retrotrans_gag"/>
    <property type="match status" value="1"/>
</dbReference>
<evidence type="ECO:0000256" key="6">
    <source>
        <dbReference type="ARBA" id="ARBA00023268"/>
    </source>
</evidence>
<dbReference type="InterPro" id="IPR001584">
    <property type="entry name" value="Integrase_cat-core"/>
</dbReference>
<dbReference type="GO" id="GO:0004523">
    <property type="term" value="F:RNA-DNA hybrid ribonuclease activity"/>
    <property type="evidence" value="ECO:0007669"/>
    <property type="project" value="InterPro"/>
</dbReference>
<dbReference type="EMBL" id="AC133333">
    <property type="protein sequence ID" value="AAS07175.1"/>
    <property type="molecule type" value="Genomic_DNA"/>
</dbReference>
<dbReference type="PROSITE" id="PS50994">
    <property type="entry name" value="INTEGRASE"/>
    <property type="match status" value="1"/>
</dbReference>
<dbReference type="InterPro" id="IPR043502">
    <property type="entry name" value="DNA/RNA_pol_sf"/>
</dbReference>
<dbReference type="GO" id="GO:0003676">
    <property type="term" value="F:nucleic acid binding"/>
    <property type="evidence" value="ECO:0007669"/>
    <property type="project" value="InterPro"/>
</dbReference>
<feature type="compositionally biased region" description="Low complexity" evidence="7">
    <location>
        <begin position="131"/>
        <end position="141"/>
    </location>
</feature>
<evidence type="ECO:0000256" key="3">
    <source>
        <dbReference type="ARBA" id="ARBA00022722"/>
    </source>
</evidence>
<keyword evidence="4" id="KW-0255">Endonuclease</keyword>
<feature type="region of interest" description="Disordered" evidence="7">
    <location>
        <begin position="121"/>
        <end position="147"/>
    </location>
</feature>
<feature type="region of interest" description="Disordered" evidence="7">
    <location>
        <begin position="399"/>
        <end position="477"/>
    </location>
</feature>
<evidence type="ECO:0000256" key="2">
    <source>
        <dbReference type="ARBA" id="ARBA00022695"/>
    </source>
</evidence>
<evidence type="ECO:0000313" key="10">
    <source>
        <dbReference type="Proteomes" id="UP000000763"/>
    </source>
</evidence>
<dbReference type="Pfam" id="PF00665">
    <property type="entry name" value="rve"/>
    <property type="match status" value="1"/>
</dbReference>
<feature type="region of interest" description="Disordered" evidence="7">
    <location>
        <begin position="156"/>
        <end position="175"/>
    </location>
</feature>
<evidence type="ECO:0000256" key="1">
    <source>
        <dbReference type="ARBA" id="ARBA00022679"/>
    </source>
</evidence>
<keyword evidence="9" id="KW-0695">RNA-directed DNA polymerase</keyword>
<evidence type="ECO:0000259" key="8">
    <source>
        <dbReference type="PROSITE" id="PS50994"/>
    </source>
</evidence>
<dbReference type="GO" id="GO:0015074">
    <property type="term" value="P:DNA integration"/>
    <property type="evidence" value="ECO:0007669"/>
    <property type="project" value="InterPro"/>
</dbReference>
<dbReference type="GO" id="GO:0006310">
    <property type="term" value="P:DNA recombination"/>
    <property type="evidence" value="ECO:0007669"/>
    <property type="project" value="UniProtKB-KW"/>
</dbReference>
<name>Q10HN1_ORYSJ</name>
<dbReference type="Pfam" id="PF00078">
    <property type="entry name" value="RVT_1"/>
    <property type="match status" value="1"/>
</dbReference>
<dbReference type="GO" id="GO:0003964">
    <property type="term" value="F:RNA-directed DNA polymerase activity"/>
    <property type="evidence" value="ECO:0007669"/>
    <property type="project" value="UniProtKB-KW"/>
</dbReference>
<dbReference type="Gene3D" id="3.30.420.10">
    <property type="entry name" value="Ribonuclease H-like superfamily/Ribonuclease H"/>
    <property type="match status" value="2"/>
</dbReference>
<feature type="compositionally biased region" description="Polar residues" evidence="7">
    <location>
        <begin position="1213"/>
        <end position="1224"/>
    </location>
</feature>
<keyword evidence="6" id="KW-0511">Multifunctional enzyme</keyword>
<feature type="compositionally biased region" description="Basic residues" evidence="7">
    <location>
        <begin position="419"/>
        <end position="430"/>
    </location>
</feature>
<dbReference type="CDD" id="cd09279">
    <property type="entry name" value="RNase_HI_like"/>
    <property type="match status" value="1"/>
</dbReference>
<dbReference type="InterPro" id="IPR002156">
    <property type="entry name" value="RNaseH_domain"/>
</dbReference>
<evidence type="ECO:0000313" key="9">
    <source>
        <dbReference type="EMBL" id="AAS07175.1"/>
    </source>
</evidence>
<dbReference type="SUPFAM" id="SSF53098">
    <property type="entry name" value="Ribonuclease H-like"/>
    <property type="match status" value="2"/>
</dbReference>
<dbReference type="InterPro" id="IPR021109">
    <property type="entry name" value="Peptidase_aspartic_dom_sf"/>
</dbReference>
<feature type="compositionally biased region" description="Pro residues" evidence="7">
    <location>
        <begin position="1242"/>
        <end position="1274"/>
    </location>
</feature>
<evidence type="ECO:0000256" key="7">
    <source>
        <dbReference type="SAM" id="MobiDB-lite"/>
    </source>
</evidence>
<keyword evidence="5" id="KW-0233">DNA recombination</keyword>
<feature type="region of interest" description="Disordered" evidence="7">
    <location>
        <begin position="1"/>
        <end position="78"/>
    </location>
</feature>
<dbReference type="SUPFAM" id="SSF56672">
    <property type="entry name" value="DNA/RNA polymerases"/>
    <property type="match status" value="1"/>
</dbReference>
<keyword evidence="3" id="KW-0540">Nuclease</keyword>
<feature type="compositionally biased region" description="Basic and acidic residues" evidence="7">
    <location>
        <begin position="59"/>
        <end position="69"/>
    </location>
</feature>
<evidence type="ECO:0000256" key="5">
    <source>
        <dbReference type="ARBA" id="ARBA00023172"/>
    </source>
</evidence>
<dbReference type="InterPro" id="IPR041577">
    <property type="entry name" value="RT_RNaseH_2"/>
</dbReference>
<feature type="region of interest" description="Disordered" evidence="7">
    <location>
        <begin position="1541"/>
        <end position="1587"/>
    </location>
</feature>
<dbReference type="InterPro" id="IPR043128">
    <property type="entry name" value="Rev_trsase/Diguanyl_cyclase"/>
</dbReference>
<feature type="compositionally biased region" description="Low complexity" evidence="7">
    <location>
        <begin position="1576"/>
        <end position="1587"/>
    </location>
</feature>
<dbReference type="InterPro" id="IPR050951">
    <property type="entry name" value="Retrovirus_Pol_polyprotein"/>
</dbReference>
<feature type="region of interest" description="Disordered" evidence="7">
    <location>
        <begin position="1148"/>
        <end position="1296"/>
    </location>
</feature>
<dbReference type="InterPro" id="IPR005162">
    <property type="entry name" value="Retrotrans_gag_dom"/>
</dbReference>
<reference evidence="10" key="1">
    <citation type="journal article" date="2005" name="Nature">
        <title>The map-based sequence of the rice genome.</title>
        <authorList>
            <consortium name="International rice genome sequencing project (IRGSP)"/>
            <person name="Matsumoto T."/>
            <person name="Wu J."/>
            <person name="Kanamori H."/>
            <person name="Katayose Y."/>
            <person name="Fujisawa M."/>
            <person name="Namiki N."/>
            <person name="Mizuno H."/>
            <person name="Yamamoto K."/>
            <person name="Antonio B.A."/>
            <person name="Baba T."/>
            <person name="Sakata K."/>
            <person name="Nagamura Y."/>
            <person name="Aoki H."/>
            <person name="Arikawa K."/>
            <person name="Arita K."/>
            <person name="Bito T."/>
            <person name="Chiden Y."/>
            <person name="Fujitsuka N."/>
            <person name="Fukunaka R."/>
            <person name="Hamada M."/>
            <person name="Harada C."/>
            <person name="Hayashi A."/>
            <person name="Hijishita S."/>
            <person name="Honda M."/>
            <person name="Hosokawa S."/>
            <person name="Ichikawa Y."/>
            <person name="Idonuma A."/>
            <person name="Iijima M."/>
            <person name="Ikeda M."/>
            <person name="Ikeno M."/>
            <person name="Ito K."/>
            <person name="Ito S."/>
            <person name="Ito T."/>
            <person name="Ito Y."/>
            <person name="Ito Y."/>
            <person name="Iwabuchi A."/>
            <person name="Kamiya K."/>
            <person name="Karasawa W."/>
            <person name="Kurita K."/>
            <person name="Katagiri S."/>
            <person name="Kikuta A."/>
            <person name="Kobayashi H."/>
            <person name="Kobayashi N."/>
            <person name="Machita K."/>
            <person name="Maehara T."/>
            <person name="Masukawa M."/>
            <person name="Mizubayashi T."/>
            <person name="Mukai Y."/>
            <person name="Nagasaki H."/>
            <person name="Nagata Y."/>
            <person name="Naito S."/>
            <person name="Nakashima M."/>
            <person name="Nakama Y."/>
            <person name="Nakamichi Y."/>
            <person name="Nakamura M."/>
            <person name="Meguro A."/>
            <person name="Negishi M."/>
            <person name="Ohta I."/>
            <person name="Ohta T."/>
            <person name="Okamoto M."/>
            <person name="Ono N."/>
            <person name="Saji S."/>
            <person name="Sakaguchi M."/>
            <person name="Sakai K."/>
            <person name="Shibata M."/>
            <person name="Shimokawa T."/>
            <person name="Song J."/>
            <person name="Takazaki Y."/>
            <person name="Terasawa K."/>
            <person name="Tsugane M."/>
            <person name="Tsuji K."/>
            <person name="Ueda S."/>
            <person name="Waki K."/>
            <person name="Yamagata H."/>
            <person name="Yamamoto M."/>
            <person name="Yamamoto S."/>
            <person name="Yamane H."/>
            <person name="Yoshiki S."/>
            <person name="Yoshihara R."/>
            <person name="Yukawa K."/>
            <person name="Zhong H."/>
            <person name="Yano M."/>
            <person name="Yuan Q."/>
            <person name="Ouyang S."/>
            <person name="Liu J."/>
            <person name="Jones K.M."/>
            <person name="Gansberger K."/>
            <person name="Moffat K."/>
            <person name="Hill J."/>
            <person name="Bera J."/>
            <person name="Fadrosh D."/>
            <person name="Jin S."/>
            <person name="Johri S."/>
            <person name="Kim M."/>
            <person name="Overton L."/>
            <person name="Reardon M."/>
            <person name="Tsitrin T."/>
            <person name="Vuong H."/>
            <person name="Weaver B."/>
            <person name="Ciecko A."/>
            <person name="Tallon L."/>
            <person name="Jackson J."/>
            <person name="Pai G."/>
            <person name="Aken S.V."/>
            <person name="Utterback T."/>
            <person name="Reidmuller S."/>
            <person name="Feldblyum T."/>
            <person name="Hsiao J."/>
            <person name="Zismann V."/>
            <person name="Iobst S."/>
            <person name="de Vazeille A.R."/>
            <person name="Buell C.R."/>
            <person name="Ying K."/>
            <person name="Li Y."/>
            <person name="Lu T."/>
            <person name="Huang Y."/>
            <person name="Zhao Q."/>
            <person name="Feng Q."/>
            <person name="Zhang L."/>
            <person name="Zhu J."/>
            <person name="Weng Q."/>
            <person name="Mu J."/>
            <person name="Lu Y."/>
            <person name="Fan D."/>
            <person name="Liu Y."/>
            <person name="Guan J."/>
            <person name="Zhang Y."/>
            <person name="Yu S."/>
            <person name="Liu X."/>
            <person name="Zhang Y."/>
            <person name="Hong G."/>
            <person name="Han B."/>
            <person name="Choisne N."/>
            <person name="Demange N."/>
            <person name="Orjeda G."/>
            <person name="Samain S."/>
            <person name="Cattolico L."/>
            <person name="Pelletier E."/>
            <person name="Couloux A."/>
            <person name="Segurens B."/>
            <person name="Wincker P."/>
            <person name="D'Hont A."/>
            <person name="Scarpelli C."/>
            <person name="Weissenbach J."/>
            <person name="Salanoubat M."/>
            <person name="Quetier F."/>
            <person name="Yu Y."/>
            <person name="Kim H.R."/>
            <person name="Rambo T."/>
            <person name="Currie J."/>
            <person name="Collura K."/>
            <person name="Luo M."/>
            <person name="Yang T."/>
            <person name="Ammiraju J.S.S."/>
            <person name="Engler F."/>
            <person name="Soderlund C."/>
            <person name="Wing R.A."/>
            <person name="Palmer L.E."/>
            <person name="de la Bastide M."/>
            <person name="Spiegel L."/>
            <person name="Nascimento L."/>
            <person name="Zutavern T."/>
            <person name="O'Shaughnessy A."/>
            <person name="Dike S."/>
            <person name="Dedhia N."/>
            <person name="Preston R."/>
            <person name="Balija V."/>
            <person name="McCombie W.R."/>
            <person name="Chow T."/>
            <person name="Chen H."/>
            <person name="Chung M."/>
            <person name="Chen C."/>
            <person name="Shaw J."/>
            <person name="Wu H."/>
            <person name="Hsiao K."/>
            <person name="Chao Y."/>
            <person name="Chu M."/>
            <person name="Cheng C."/>
            <person name="Hour A."/>
            <person name="Lee P."/>
            <person name="Lin S."/>
            <person name="Lin Y."/>
            <person name="Liou J."/>
            <person name="Liu S."/>
            <person name="Hsing Y."/>
            <person name="Raghuvanshi S."/>
            <person name="Mohanty A."/>
            <person name="Bharti A.K."/>
            <person name="Gaur A."/>
            <person name="Gupta V."/>
            <person name="Kumar D."/>
            <person name="Ravi V."/>
            <person name="Vij S."/>
            <person name="Kapur A."/>
            <person name="Khurana P."/>
            <person name="Khurana P."/>
            <person name="Khurana J.P."/>
            <person name="Tyagi A.K."/>
            <person name="Gaikwad K."/>
            <person name="Singh A."/>
            <person name="Dalal V."/>
            <person name="Srivastava S."/>
            <person name="Dixit A."/>
            <person name="Pal A.K."/>
            <person name="Ghazi I.A."/>
            <person name="Yadav M."/>
            <person name="Pandit A."/>
            <person name="Bhargava A."/>
            <person name="Sureshbabu K."/>
            <person name="Batra K."/>
            <person name="Sharma T.R."/>
            <person name="Mohapatra T."/>
            <person name="Singh N.K."/>
            <person name="Messing J."/>
            <person name="Nelson A.B."/>
            <person name="Fuks G."/>
            <person name="Kavchok S."/>
            <person name="Keizer G."/>
            <person name="Linton E."/>
            <person name="Llaca V."/>
            <person name="Song R."/>
            <person name="Tanyolac B."/>
            <person name="Young S."/>
            <person name="Ho-Il K."/>
            <person name="Hahn J.H."/>
            <person name="Sangsakoo G."/>
            <person name="Vanavichit A."/>
            <person name="de Mattos Luiz.A.T."/>
            <person name="Zimmer P.D."/>
            <person name="Malone G."/>
            <person name="Dellagostin O."/>
            <person name="de Oliveira A.C."/>
            <person name="Bevan M."/>
            <person name="Bancroft I."/>
            <person name="Minx P."/>
            <person name="Cordum H."/>
            <person name="Wilson R."/>
            <person name="Cheng Z."/>
            <person name="Jin W."/>
            <person name="Jiang J."/>
            <person name="Leong S.A."/>
            <person name="Iwama H."/>
            <person name="Gojobori T."/>
            <person name="Itoh T."/>
            <person name="Niimura Y."/>
            <person name="Fujii Y."/>
            <person name="Habara T."/>
            <person name="Sakai H."/>
            <person name="Sato Y."/>
            <person name="Wilson G."/>
            <person name="Kumar K."/>
            <person name="McCouch S."/>
            <person name="Juretic N."/>
            <person name="Hoen D."/>
            <person name="Wright S."/>
            <person name="Bruskiewich R."/>
            <person name="Bureau T."/>
            <person name="Miyao A."/>
            <person name="Hirochika H."/>
            <person name="Nishikawa T."/>
            <person name="Kadowaki K."/>
            <person name="Sugiura M."/>
            <person name="Burr B."/>
            <person name="Sasaki T."/>
        </authorList>
    </citation>
    <scope>NUCLEOTIDE SEQUENCE [LARGE SCALE GENOMIC DNA]</scope>
    <source>
        <strain evidence="10">cv. Nipponbare</strain>
    </source>
</reference>
<sequence>MAERAVAHNPSPSASGDDGEQNPRRRARTPPSPSRRGLGREEALEGVERSATSPLAGDGEGRRDGERRLLVYGDGSTPQGALQAAGALLRHPPVVPNPETPARRWLDDVANLVMTAQQRLGVGGRSSANKASGAATAGSVSSRRRVRRAAAVARRSFAIPSTTPPTQEDVRGRPDARLNIERRRNGCRAAHATEGASSSRAPLRSGHGGQSPVSPVGGAGCRAFVASLRNVRWPPRFRPTITEKYDGSVNPAEFLQIYTTGIEAAGGDDRVMANFFPMALKGQARGWLMNLPPASVHSWEDLCQQFTMNFQGTYPRPGEEADLHAVQRRDDESLRSYIQRFCQVRNTIPCIPAHAVIYAFRGGVRHNRMLEKIASKEPQTTAEVFQLADRVARKEEAWTWNSPGSGVAASAAPGSAARPGRRDRRRKKRSAYSDDEGHVLSVEGASRATRKGKPASDKKKEARAPSRERPSGKWCSVHNTSLHDLADCRAVKSLAERTRKWEEERRQERREGKAPAAPAGNRRGEAKQKATAEDVDDGDDDLGFQEPGATVATVDGGACAHVSRRSLKAMKRELLATAPTHEATQRARWSEVALTFDQTDHPPCVARGGQIAMVVSPTVCNVKLGHVLIDGGAALNILSPAAFDAIKAPGMVLRPSQPIIGVTPGHTWPLGHIDLPVTFGGSANFRTERVNFDVADLSLPYNAVLGRPALVKFMAAVHYAYLQMKMPGPGGPITVHGDLKVALACMEQRADHLAATSKPAGGDERLSTSVPATPRQRMVTCDEVPVKEEDALVSFLRANADVFAWRPADMPGVPREVIEHRLAVRPGARPVRQKVRRQAPERQAFIREEVARLLEAGFIREVIHPEWLANPVVVPKANGKLRMCIDYTDLNKACPKDPYPLPRIDQIVDSTAGCDLLCFLDAYSGYHQIRMAREDEEKTAFITPIGTYCYTTMPFGLKNAGPTFQRTTRISLGSQLGRNVEAYVDDLVVKTHNQETLLSDLAETFESLRSARIKLNPDKCVFGVPAGKLLGFLVSARGIEANPEKIRAIERMRPPSKLRDVQCVTGCMAALSRFISRLGEKALPLFKLLKCSGPFTWTEEAEQAFTQLKAYLSSPPVLVAPEPDEPLLLYLAATPQVVSAALVVERDEDNPHSAHPHPVSTQPGSEQGGEAPEPNGGPRPPTAGAGPPPTCPTVPGAPDPQEGPGATAGRPHLSSSDPEVNPVSTRPGREQGGEAPESDGGPRPPMAPEPNGGPRPPTAGAGPPPACPTAPGAPDPQDGPGATEGRLRLSPSDPEVIGTEAECAASRTKSAPLMRPLAKRIGPAERKLRHYFQAHRVTVVTSYPLGQILHNREGTGRVVKWTRGYLHFEPRHAIKSQALADFVAEWTPAPEPVSVPEASSGPEQLPHTAYWVMQFDGSLSLQGAGAGVTLTSPSGDVLRYLVRLDFRATNNMAEYEGLLAGLRVAAGLGIRRLMVLGDSQLVVNQVCKEYRCSDPQMDAYVRQVRRMERHFDGIELRHVPRRDNAVADELSRLASSRAQTLPGAFEERLAQPSARPDPLGETDAPERPPRPVGVQASGPEGSAPSSPRSIAWIAEIQVYLTDKTLPENREGSERIQRISKRYVLVEGTLYRRAANGVLLKCIPREQGVELLADIHEGECGAHSASRTLVGKAFLQGFYWPTALNDAVDLVRRCRACQFHAKQTHQPAQALQTIPLSWPFAVWGLDILGPFRRAPGGFEYLYVAVDKFTKWPEAYPVIKIDKHSALKFIRGITARFGVPNRIITDNGTQFTSELFGDYCEDMGIKLCFASPAHPRSNGQVERANAEILKGLKTKTFNILKKHGDSWIEELPAVLWANRTTPSRATGETPFFLVYGAEAVLPSELTLRSPRATMYCEADQDQLRRDDLDYLEERRRRAALRATRYQQSLRRYHQRHVRARSLCVDDLVLRHVQTRAGLSKLSPMWEGPYRVIGVPRPGSIRLATGDGTELPNPWNIEHLRRFYP</sequence>
<dbReference type="InterPro" id="IPR012337">
    <property type="entry name" value="RNaseH-like_sf"/>
</dbReference>
<feature type="region of interest" description="Disordered" evidence="7">
    <location>
        <begin position="184"/>
        <end position="215"/>
    </location>
</feature>
<keyword evidence="1" id="KW-0808">Transferase</keyword>
<dbReference type="CDD" id="cd01647">
    <property type="entry name" value="RT_LTR"/>
    <property type="match status" value="1"/>
</dbReference>
<feature type="compositionally biased region" description="Basic and acidic residues" evidence="7">
    <location>
        <begin position="522"/>
        <end position="532"/>
    </location>
</feature>
<dbReference type="InterPro" id="IPR036397">
    <property type="entry name" value="RNaseH_sf"/>
</dbReference>
<dbReference type="CDD" id="cd00303">
    <property type="entry name" value="retropepsin_like"/>
    <property type="match status" value="1"/>
</dbReference>
<keyword evidence="2" id="KW-0548">Nucleotidyltransferase</keyword>